<keyword evidence="6 12" id="KW-0697">Rotamase</keyword>
<dbReference type="Gene3D" id="3.10.50.40">
    <property type="match status" value="1"/>
</dbReference>
<evidence type="ECO:0000256" key="9">
    <source>
        <dbReference type="ARBA" id="ARBA00023306"/>
    </source>
</evidence>
<comment type="similarity">
    <text evidence="2 12 14">Belongs to the FKBP-type PPIase family. Tig subfamily.</text>
</comment>
<evidence type="ECO:0000256" key="7">
    <source>
        <dbReference type="ARBA" id="ARBA00023186"/>
    </source>
</evidence>
<keyword evidence="7 12" id="KW-0143">Chaperone</keyword>
<dbReference type="InterPro" id="IPR008880">
    <property type="entry name" value="Trigger_fac_C"/>
</dbReference>
<evidence type="ECO:0000256" key="3">
    <source>
        <dbReference type="ARBA" id="ARBA00013194"/>
    </source>
</evidence>
<dbReference type="GO" id="GO:0015031">
    <property type="term" value="P:protein transport"/>
    <property type="evidence" value="ECO:0007669"/>
    <property type="project" value="UniProtKB-UniRule"/>
</dbReference>
<dbReference type="InterPro" id="IPR027304">
    <property type="entry name" value="Trigger_fact/SurA_dom_sf"/>
</dbReference>
<feature type="domain" description="PPIase FKBP-type" evidence="16">
    <location>
        <begin position="167"/>
        <end position="249"/>
    </location>
</feature>
<dbReference type="PANTHER" id="PTHR30560:SF3">
    <property type="entry name" value="TRIGGER FACTOR-LIKE PROTEIN TIG, CHLOROPLASTIC"/>
    <property type="match status" value="1"/>
</dbReference>
<evidence type="ECO:0000256" key="11">
    <source>
        <dbReference type="ARBA" id="ARBA00029986"/>
    </source>
</evidence>
<organism evidence="17">
    <name type="scientific">uncultured Solirubrobacteraceae bacterium</name>
    <dbReference type="NCBI Taxonomy" id="1162706"/>
    <lineage>
        <taxon>Bacteria</taxon>
        <taxon>Bacillati</taxon>
        <taxon>Actinomycetota</taxon>
        <taxon>Thermoleophilia</taxon>
        <taxon>Solirubrobacterales</taxon>
        <taxon>Solirubrobacteraceae</taxon>
        <taxon>environmental samples</taxon>
    </lineage>
</organism>
<name>A0A6J4SU19_9ACTN</name>
<evidence type="ECO:0000256" key="2">
    <source>
        <dbReference type="ARBA" id="ARBA00005464"/>
    </source>
</evidence>
<proteinExistence type="inferred from homology"/>
<dbReference type="InterPro" id="IPR036611">
    <property type="entry name" value="Trigger_fac_ribosome-bd_sf"/>
</dbReference>
<dbReference type="HAMAP" id="MF_00303">
    <property type="entry name" value="Trigger_factor_Tig"/>
    <property type="match status" value="1"/>
</dbReference>
<comment type="catalytic activity">
    <reaction evidence="1 12 13">
        <text>[protein]-peptidylproline (omega=180) = [protein]-peptidylproline (omega=0)</text>
        <dbReference type="Rhea" id="RHEA:16237"/>
        <dbReference type="Rhea" id="RHEA-COMP:10747"/>
        <dbReference type="Rhea" id="RHEA-COMP:10748"/>
        <dbReference type="ChEBI" id="CHEBI:83833"/>
        <dbReference type="ChEBI" id="CHEBI:83834"/>
        <dbReference type="EC" id="5.2.1.8"/>
    </reaction>
</comment>
<dbReference type="GO" id="GO:0051083">
    <property type="term" value="P:'de novo' cotranslational protein folding"/>
    <property type="evidence" value="ECO:0007669"/>
    <property type="project" value="TreeGrafter"/>
</dbReference>
<dbReference type="GO" id="GO:0044183">
    <property type="term" value="F:protein folding chaperone"/>
    <property type="evidence" value="ECO:0007669"/>
    <property type="project" value="TreeGrafter"/>
</dbReference>
<dbReference type="InterPro" id="IPR005215">
    <property type="entry name" value="Trig_fac"/>
</dbReference>
<dbReference type="SUPFAM" id="SSF54534">
    <property type="entry name" value="FKBP-like"/>
    <property type="match status" value="1"/>
</dbReference>
<dbReference type="FunFam" id="3.10.50.40:FF:000001">
    <property type="entry name" value="Trigger factor"/>
    <property type="match status" value="1"/>
</dbReference>
<dbReference type="PROSITE" id="PS50059">
    <property type="entry name" value="FKBP_PPIASE"/>
    <property type="match status" value="1"/>
</dbReference>
<feature type="region of interest" description="Disordered" evidence="15">
    <location>
        <begin position="432"/>
        <end position="452"/>
    </location>
</feature>
<dbReference type="InterPro" id="IPR008881">
    <property type="entry name" value="Trigger_fac_ribosome-bd_bac"/>
</dbReference>
<reference evidence="17" key="1">
    <citation type="submission" date="2020-02" db="EMBL/GenBank/DDBJ databases">
        <authorList>
            <person name="Meier V. D."/>
        </authorList>
    </citation>
    <scope>NUCLEOTIDE SEQUENCE</scope>
    <source>
        <strain evidence="17">AVDCRST_MAG69</strain>
    </source>
</reference>
<evidence type="ECO:0000256" key="6">
    <source>
        <dbReference type="ARBA" id="ARBA00023110"/>
    </source>
</evidence>
<dbReference type="Pfam" id="PF00254">
    <property type="entry name" value="FKBP_C"/>
    <property type="match status" value="1"/>
</dbReference>
<dbReference type="GO" id="GO:0043335">
    <property type="term" value="P:protein unfolding"/>
    <property type="evidence" value="ECO:0007669"/>
    <property type="project" value="TreeGrafter"/>
</dbReference>
<evidence type="ECO:0000259" key="16">
    <source>
        <dbReference type="PROSITE" id="PS50059"/>
    </source>
</evidence>
<dbReference type="InterPro" id="IPR046357">
    <property type="entry name" value="PPIase_dom_sf"/>
</dbReference>
<dbReference type="PANTHER" id="PTHR30560">
    <property type="entry name" value="TRIGGER FACTOR CHAPERONE AND PEPTIDYL-PROLYL CIS/TRANS ISOMERASE"/>
    <property type="match status" value="1"/>
</dbReference>
<protein>
    <recommendedName>
        <fullName evidence="4 12">Trigger factor</fullName>
        <shortName evidence="12">TF</shortName>
        <ecNumber evidence="3 12">5.2.1.8</ecNumber>
    </recommendedName>
    <alternativeName>
        <fullName evidence="11 12">PPIase</fullName>
    </alternativeName>
</protein>
<dbReference type="GO" id="GO:0003755">
    <property type="term" value="F:peptidyl-prolyl cis-trans isomerase activity"/>
    <property type="evidence" value="ECO:0007669"/>
    <property type="project" value="UniProtKB-UniRule"/>
</dbReference>
<dbReference type="SUPFAM" id="SSF109998">
    <property type="entry name" value="Triger factor/SurA peptide-binding domain-like"/>
    <property type="match status" value="1"/>
</dbReference>
<keyword evidence="8 12" id="KW-0413">Isomerase</keyword>
<evidence type="ECO:0000256" key="14">
    <source>
        <dbReference type="RuleBase" id="RU003914"/>
    </source>
</evidence>
<gene>
    <name evidence="12" type="primary">tig</name>
    <name evidence="17" type="ORF">AVDCRST_MAG69-2148</name>
</gene>
<dbReference type="InterPro" id="IPR001179">
    <property type="entry name" value="PPIase_FKBP_dom"/>
</dbReference>
<dbReference type="NCBIfam" id="TIGR00115">
    <property type="entry name" value="tig"/>
    <property type="match status" value="1"/>
</dbReference>
<dbReference type="GO" id="GO:0043022">
    <property type="term" value="F:ribosome binding"/>
    <property type="evidence" value="ECO:0007669"/>
    <property type="project" value="TreeGrafter"/>
</dbReference>
<dbReference type="EC" id="5.2.1.8" evidence="3 12"/>
<evidence type="ECO:0000256" key="5">
    <source>
        <dbReference type="ARBA" id="ARBA00022618"/>
    </source>
</evidence>
<dbReference type="GO" id="GO:0051301">
    <property type="term" value="P:cell division"/>
    <property type="evidence" value="ECO:0007669"/>
    <property type="project" value="UniProtKB-KW"/>
</dbReference>
<sequence length="452" mass="48979">MPVPVTTTVSDLPESRVRIDAEVAANEIEKRVAQAARELGKNLRVPGFRAGKTPPGVVVKRMGREAVLDEAVRDALPNWYAAAIDDAAVAAIGEPKIDFGELPKSGEPLRFSIEIGVRPVAQLGEYKGLEVPRREPVVSDETVMEELEELRQKTATLETVDRPARKGDYVVMDFAGSIDGQLFEGGEGRDQMIELGAGQLIPGFEEQLEGAAADEARVIKVTFPVDYGAPELAGKDAEFAVEVKEVKESRLPELDDEFATTAGFDTLDELKADVRERKGEADKAAIEREFRQAAIDAAVERATVETPEPLILSHAREIWNQTLHALSHQGIDKDTFLSISGRSEDDILEEGKEDARQALKREAVLVAIAEAEGIEPTDEELVEALQQAAQREQVSAEELLEQLRGSGRLEQAKEELIQRRALDVIVDSAKAVPAPAADASDAEATAAPGDAA</sequence>
<keyword evidence="9 12" id="KW-0131">Cell cycle</keyword>
<evidence type="ECO:0000256" key="12">
    <source>
        <dbReference type="HAMAP-Rule" id="MF_00303"/>
    </source>
</evidence>
<dbReference type="Pfam" id="PF05697">
    <property type="entry name" value="Trigger_N"/>
    <property type="match status" value="1"/>
</dbReference>
<keyword evidence="5 12" id="KW-0132">Cell division</keyword>
<evidence type="ECO:0000256" key="8">
    <source>
        <dbReference type="ARBA" id="ARBA00023235"/>
    </source>
</evidence>
<dbReference type="Gene3D" id="3.30.70.1050">
    <property type="entry name" value="Trigger factor ribosome-binding domain"/>
    <property type="match status" value="1"/>
</dbReference>
<comment type="subcellular location">
    <subcellularLocation>
        <location evidence="12">Cytoplasm</location>
    </subcellularLocation>
    <text evidence="12">About half TF is bound to the ribosome near the polypeptide exit tunnel while the other half is free in the cytoplasm.</text>
</comment>
<dbReference type="EMBL" id="CADCVP010000229">
    <property type="protein sequence ID" value="CAA9505144.1"/>
    <property type="molecule type" value="Genomic_DNA"/>
</dbReference>
<evidence type="ECO:0000256" key="13">
    <source>
        <dbReference type="PROSITE-ProRule" id="PRU00277"/>
    </source>
</evidence>
<accession>A0A6J4SU19</accession>
<comment type="function">
    <text evidence="10 12">Involved in protein export. Acts as a chaperone by maintaining the newly synthesized protein in an open conformation. Functions as a peptidyl-prolyl cis-trans isomerase.</text>
</comment>
<dbReference type="InterPro" id="IPR037041">
    <property type="entry name" value="Trigger_fac_C_sf"/>
</dbReference>
<evidence type="ECO:0000256" key="15">
    <source>
        <dbReference type="SAM" id="MobiDB-lite"/>
    </source>
</evidence>
<dbReference type="GO" id="GO:0005737">
    <property type="term" value="C:cytoplasm"/>
    <property type="evidence" value="ECO:0007669"/>
    <property type="project" value="UniProtKB-SubCell"/>
</dbReference>
<evidence type="ECO:0000256" key="1">
    <source>
        <dbReference type="ARBA" id="ARBA00000971"/>
    </source>
</evidence>
<dbReference type="Pfam" id="PF05698">
    <property type="entry name" value="Trigger_C"/>
    <property type="match status" value="1"/>
</dbReference>
<evidence type="ECO:0000256" key="4">
    <source>
        <dbReference type="ARBA" id="ARBA00016902"/>
    </source>
</evidence>
<dbReference type="Gene3D" id="1.10.3120.10">
    <property type="entry name" value="Trigger factor, C-terminal domain"/>
    <property type="match status" value="1"/>
</dbReference>
<dbReference type="PIRSF" id="PIRSF003095">
    <property type="entry name" value="Trigger_factor"/>
    <property type="match status" value="1"/>
</dbReference>
<evidence type="ECO:0000256" key="10">
    <source>
        <dbReference type="ARBA" id="ARBA00024849"/>
    </source>
</evidence>
<keyword evidence="12" id="KW-0963">Cytoplasm</keyword>
<evidence type="ECO:0000313" key="17">
    <source>
        <dbReference type="EMBL" id="CAA9505144.1"/>
    </source>
</evidence>
<dbReference type="AlphaFoldDB" id="A0A6J4SU19"/>
<comment type="domain">
    <text evidence="12">Consists of 3 domains; the N-terminus binds the ribosome, the middle domain has PPIase activity, while the C-terminus has intrinsic chaperone activity on its own.</text>
</comment>
<dbReference type="SUPFAM" id="SSF102735">
    <property type="entry name" value="Trigger factor ribosome-binding domain"/>
    <property type="match status" value="1"/>
</dbReference>